<keyword evidence="1" id="KW-1133">Transmembrane helix</keyword>
<dbReference type="Proteomes" id="UP000007564">
    <property type="component" value="Chromosome"/>
</dbReference>
<dbReference type="OrthoDB" id="7066963at2"/>
<keyword evidence="1" id="KW-0812">Transmembrane</keyword>
<dbReference type="Pfam" id="PF07963">
    <property type="entry name" value="N_methyl"/>
    <property type="match status" value="1"/>
</dbReference>
<evidence type="ECO:0000256" key="1">
    <source>
        <dbReference type="SAM" id="Phobius"/>
    </source>
</evidence>
<accession>A0A0C6P440</accession>
<dbReference type="KEGG" id="bbh:BN112_2664"/>
<dbReference type="RefSeq" id="WP_015064528.1">
    <property type="nucleotide sequence ID" value="NC_019382.1"/>
</dbReference>
<reference evidence="2 3" key="1">
    <citation type="journal article" date="2012" name="BMC Genomics">
        <title>Comparative genomics of the classical Bordetella subspecies: the evolution and exchange of virulence-associated diversity amongst closely related pathogens.</title>
        <authorList>
            <person name="Park J."/>
            <person name="Zhang Y."/>
            <person name="Buboltz A.M."/>
            <person name="Zhang X."/>
            <person name="Schuster S.C."/>
            <person name="Ahuja U."/>
            <person name="Liu M."/>
            <person name="Miller J.F."/>
            <person name="Sebaihia M."/>
            <person name="Bentley S.D."/>
            <person name="Parkhill J."/>
            <person name="Harvill E.T."/>
        </authorList>
    </citation>
    <scope>NUCLEOTIDE SEQUENCE [LARGE SCALE GENOMIC DNA]</scope>
    <source>
        <strain evidence="2 3">253</strain>
    </source>
</reference>
<dbReference type="SUPFAM" id="SSF54523">
    <property type="entry name" value="Pili subunits"/>
    <property type="match status" value="1"/>
</dbReference>
<organism evidence="2 3">
    <name type="scientific">Bordetella bronchiseptica 253</name>
    <dbReference type="NCBI Taxonomy" id="568707"/>
    <lineage>
        <taxon>Bacteria</taxon>
        <taxon>Pseudomonadati</taxon>
        <taxon>Pseudomonadota</taxon>
        <taxon>Betaproteobacteria</taxon>
        <taxon>Burkholderiales</taxon>
        <taxon>Alcaligenaceae</taxon>
        <taxon>Bordetella</taxon>
    </lineage>
</organism>
<dbReference type="InterPro" id="IPR012902">
    <property type="entry name" value="N_methyl_site"/>
</dbReference>
<proteinExistence type="predicted"/>
<name>A0A0C6P440_BORBO</name>
<dbReference type="InterPro" id="IPR045584">
    <property type="entry name" value="Pilin-like"/>
</dbReference>
<dbReference type="AlphaFoldDB" id="A0A0C6P440"/>
<evidence type="ECO:0000313" key="2">
    <source>
        <dbReference type="EMBL" id="CCJ54581.1"/>
    </source>
</evidence>
<dbReference type="PROSITE" id="PS00409">
    <property type="entry name" value="PROKAR_NTER_METHYL"/>
    <property type="match status" value="1"/>
</dbReference>
<keyword evidence="1" id="KW-0472">Membrane</keyword>
<protein>
    <recommendedName>
        <fullName evidence="4">Prepilin-type N-terminal cleavage/methylation domain-containing protein</fullName>
    </recommendedName>
</protein>
<feature type="transmembrane region" description="Helical" evidence="1">
    <location>
        <begin position="28"/>
        <end position="48"/>
    </location>
</feature>
<dbReference type="NCBIfam" id="TIGR02532">
    <property type="entry name" value="IV_pilin_GFxxxE"/>
    <property type="match status" value="1"/>
</dbReference>
<gene>
    <name evidence="2" type="ORF">BN112_2664</name>
</gene>
<dbReference type="EMBL" id="HE965806">
    <property type="protein sequence ID" value="CCJ54581.1"/>
    <property type="molecule type" value="Genomic_DNA"/>
</dbReference>
<evidence type="ECO:0008006" key="4">
    <source>
        <dbReference type="Google" id="ProtNLM"/>
    </source>
</evidence>
<sequence length="239" mass="26368">MRRRVRPGPSMQNRNSVRRARAQQGFTLVEISVVLVIIALIIGAVTVGRDVYRNAVNQRMISDFVQPWAMAYSQYVAATGLPPGDDPANPTGRVNAALDRPLCNTDTNPELSTAMLRAGIRPPQGRGPGLEDRYVYQDSQGLPQELQVCLRAANWSEAAATPTTYQAVTRNVMELRRLTPELASMLDRQVDNQIDARFGRLRENSRAGDLTRDGAPWSKTEADLDNGQAATMTGYLLMP</sequence>
<dbReference type="HOGENOM" id="CLU_1179095_0_0_4"/>
<evidence type="ECO:0000313" key="3">
    <source>
        <dbReference type="Proteomes" id="UP000007564"/>
    </source>
</evidence>